<reference evidence="2" key="1">
    <citation type="submission" date="2025-08" db="UniProtKB">
        <authorList>
            <consortium name="RefSeq"/>
        </authorList>
    </citation>
    <scope>IDENTIFICATION</scope>
</reference>
<dbReference type="Gene3D" id="3.90.1200.10">
    <property type="match status" value="1"/>
</dbReference>
<proteinExistence type="predicted"/>
<dbReference type="InterPro" id="IPR011009">
    <property type="entry name" value="Kinase-like_dom_sf"/>
</dbReference>
<dbReference type="AlphaFoldDB" id="A0A6P4EZI7"/>
<dbReference type="Pfam" id="PF02958">
    <property type="entry name" value="EcKL"/>
    <property type="match status" value="1"/>
</dbReference>
<dbReference type="SMART" id="SM00587">
    <property type="entry name" value="CHK"/>
    <property type="match status" value="1"/>
</dbReference>
<dbReference type="InterPro" id="IPR015897">
    <property type="entry name" value="CHK_kinase-like"/>
</dbReference>
<dbReference type="PANTHER" id="PTHR11012">
    <property type="entry name" value="PROTEIN KINASE-LIKE DOMAIN-CONTAINING"/>
    <property type="match status" value="1"/>
</dbReference>
<gene>
    <name evidence="2" type="primary">LOC108045681</name>
</gene>
<name>A0A6P4EZI7_DRORH</name>
<evidence type="ECO:0000313" key="2">
    <source>
        <dbReference type="RefSeq" id="XP_016980563.1"/>
    </source>
</evidence>
<sequence length="446" mass="52377">MSGYAIEFDITSFYSIPTRRIFRDREKIAKMTDSPDTEQFNADELEAPTWLNAQFIGEVLRAYEKSPDLKVNDLKITPASAQGDHYASVMFRATAEYTTSKGTFSKPLIIKTMPEQEGHKKDMLSESHLFATEIGAYTKALPEFERILREAGDNTKLYVPCIYHSLEPRQVMIFEDLVPQGYTVIRNRPVKLEELKKVFSKLAKWHAVSMKVMNEQPEFLKEFQYGLIDMPALMTDPMVTGGMDDFITLLETIPELTKYKPYFEKIKVDYLQRMTDVLQEYRKNYQSDGYYVMCHGDFHLRNMMFKGDEDVMFVDFQICNLCPITIDLIYSIYMLMEPEQRWDLGKDLINYYFSVLEDTLKKVGYKGVMPTQNGLWKQIFRHKYFDFFLMSTFFPMILAVKANELKMNDIIQDPEARKKAYFFDFIVKDIKKLLSKFEETGYFKDL</sequence>
<dbReference type="SUPFAM" id="SSF56112">
    <property type="entry name" value="Protein kinase-like (PK-like)"/>
    <property type="match status" value="1"/>
</dbReference>
<accession>A0A6P4EZI7</accession>
<dbReference type="InterPro" id="IPR004119">
    <property type="entry name" value="EcKL"/>
</dbReference>
<dbReference type="RefSeq" id="XP_016980563.2">
    <property type="nucleotide sequence ID" value="XM_017125074.2"/>
</dbReference>
<protein>
    <submittedName>
        <fullName evidence="2">Uncharacterized protein LOC108045681</fullName>
    </submittedName>
</protein>
<dbReference type="OrthoDB" id="8250698at2759"/>
<dbReference type="RefSeq" id="XP_016980563.1">
    <property type="nucleotide sequence ID" value="XM_017125074.1"/>
</dbReference>
<feature type="domain" description="CHK kinase-like" evidence="1">
    <location>
        <begin position="172"/>
        <end position="362"/>
    </location>
</feature>
<evidence type="ECO:0000259" key="1">
    <source>
        <dbReference type="SMART" id="SM00587"/>
    </source>
</evidence>
<dbReference type="PANTHER" id="PTHR11012:SF12">
    <property type="entry name" value="CHK KINASE-LIKE DOMAIN-CONTAINING PROTEIN-RELATED"/>
    <property type="match status" value="1"/>
</dbReference>
<dbReference type="GeneID" id="108045681"/>
<organism evidence="2">
    <name type="scientific">Drosophila rhopaloa</name>
    <name type="common">Fruit fly</name>
    <dbReference type="NCBI Taxonomy" id="1041015"/>
    <lineage>
        <taxon>Eukaryota</taxon>
        <taxon>Metazoa</taxon>
        <taxon>Ecdysozoa</taxon>
        <taxon>Arthropoda</taxon>
        <taxon>Hexapoda</taxon>
        <taxon>Insecta</taxon>
        <taxon>Pterygota</taxon>
        <taxon>Neoptera</taxon>
        <taxon>Endopterygota</taxon>
        <taxon>Diptera</taxon>
        <taxon>Brachycera</taxon>
        <taxon>Muscomorpha</taxon>
        <taxon>Ephydroidea</taxon>
        <taxon>Drosophilidae</taxon>
        <taxon>Drosophila</taxon>
        <taxon>Sophophora</taxon>
    </lineage>
</organism>